<proteinExistence type="predicted"/>
<evidence type="ECO:0000313" key="1">
    <source>
        <dbReference type="EMBL" id="OLL26885.1"/>
    </source>
</evidence>
<organism evidence="1 2">
    <name type="scientific">Neolecta irregularis (strain DAH-3)</name>
    <dbReference type="NCBI Taxonomy" id="1198029"/>
    <lineage>
        <taxon>Eukaryota</taxon>
        <taxon>Fungi</taxon>
        <taxon>Dikarya</taxon>
        <taxon>Ascomycota</taxon>
        <taxon>Taphrinomycotina</taxon>
        <taxon>Neolectales</taxon>
        <taxon>Neolectaceae</taxon>
        <taxon>Neolecta</taxon>
    </lineage>
</organism>
<dbReference type="Proteomes" id="UP000186594">
    <property type="component" value="Unassembled WGS sequence"/>
</dbReference>
<keyword evidence="2" id="KW-1185">Reference proteome</keyword>
<accession>A0A1U7LW31</accession>
<reference evidence="1 2" key="1">
    <citation type="submission" date="2016-04" db="EMBL/GenBank/DDBJ databases">
        <title>Evolutionary innovation and constraint leading to complex multicellularity in the Ascomycota.</title>
        <authorList>
            <person name="Cisse O."/>
            <person name="Nguyen A."/>
            <person name="Hewitt D.A."/>
            <person name="Jedd G."/>
            <person name="Stajich J.E."/>
        </authorList>
    </citation>
    <scope>NUCLEOTIDE SEQUENCE [LARGE SCALE GENOMIC DNA]</scope>
    <source>
        <strain evidence="1 2">DAH-3</strain>
    </source>
</reference>
<dbReference type="EMBL" id="LXFE01000139">
    <property type="protein sequence ID" value="OLL26885.1"/>
    <property type="molecule type" value="Genomic_DNA"/>
</dbReference>
<comment type="caution">
    <text evidence="1">The sequence shown here is derived from an EMBL/GenBank/DDBJ whole genome shotgun (WGS) entry which is preliminary data.</text>
</comment>
<gene>
    <name evidence="1" type="ORF">NEOLI_001763</name>
</gene>
<protein>
    <submittedName>
        <fullName evidence="1">Uncharacterized protein</fullName>
    </submittedName>
</protein>
<name>A0A1U7LW31_NEOID</name>
<evidence type="ECO:0000313" key="2">
    <source>
        <dbReference type="Proteomes" id="UP000186594"/>
    </source>
</evidence>
<dbReference type="AlphaFoldDB" id="A0A1U7LW31"/>
<sequence length="139" mass="15753">MLHIFLKSTGPMSTDDIGPYEMELESGQLFMRLALAAYANLEVPITHPQAVLGPVIAAKRVTTNLGLWKFTDRKLSMDYNNMMINFSVCSTQRPSIFQLFWHLTDTLEFNPLSPENTYCEPVVLYTYQGLDEWANGLGV</sequence>